<keyword evidence="1" id="KW-0812">Transmembrane</keyword>
<keyword evidence="3" id="KW-1185">Reference proteome</keyword>
<feature type="transmembrane region" description="Helical" evidence="1">
    <location>
        <begin position="42"/>
        <end position="73"/>
    </location>
</feature>
<evidence type="ECO:0000313" key="2">
    <source>
        <dbReference type="EMBL" id="CAH0526080.1"/>
    </source>
</evidence>
<evidence type="ECO:0000313" key="3">
    <source>
        <dbReference type="Proteomes" id="UP000838160"/>
    </source>
</evidence>
<dbReference type="Proteomes" id="UP000838160">
    <property type="component" value="Unassembled WGS sequence"/>
</dbReference>
<evidence type="ECO:0000256" key="1">
    <source>
        <dbReference type="SAM" id="Phobius"/>
    </source>
</evidence>
<evidence type="ECO:0008006" key="4">
    <source>
        <dbReference type="Google" id="ProtNLM"/>
    </source>
</evidence>
<reference evidence="2" key="1">
    <citation type="submission" date="2021-12" db="EMBL/GenBank/DDBJ databases">
        <authorList>
            <person name="Rodrigo-Torres L."/>
            <person name="Arahal R. D."/>
            <person name="Lucena T."/>
        </authorList>
    </citation>
    <scope>NUCLEOTIDE SEQUENCE</scope>
    <source>
        <strain evidence="2">CECT 8226</strain>
    </source>
</reference>
<comment type="caution">
    <text evidence="2">The sequence shown here is derived from an EMBL/GenBank/DDBJ whole genome shotgun (WGS) entry which is preliminary data.</text>
</comment>
<protein>
    <recommendedName>
        <fullName evidence="4">TM2 domain-containing protein</fullName>
    </recommendedName>
</protein>
<name>A0ABM8ZIL7_9VIBR</name>
<accession>A0ABM8ZIL7</accession>
<proteinExistence type="predicted"/>
<keyword evidence="1" id="KW-0472">Membrane</keyword>
<sequence>MSDAIATARLQNKMKNPIVALILGFIIPGAGQMYAGSVMWGVINLILCIVFAITVIASPLAFVVWLVSLVLGYKGTKAHNDKMLNEAESESDQSA</sequence>
<organism evidence="2 3">
    <name type="scientific">Vibrio hippocampi</name>
    <dbReference type="NCBI Taxonomy" id="654686"/>
    <lineage>
        <taxon>Bacteria</taxon>
        <taxon>Pseudomonadati</taxon>
        <taxon>Pseudomonadota</taxon>
        <taxon>Gammaproteobacteria</taxon>
        <taxon>Vibrionales</taxon>
        <taxon>Vibrionaceae</taxon>
        <taxon>Vibrio</taxon>
    </lineage>
</organism>
<gene>
    <name evidence="2" type="ORF">VHP8226_01567</name>
</gene>
<dbReference type="EMBL" id="CAKLCM010000002">
    <property type="protein sequence ID" value="CAH0526080.1"/>
    <property type="molecule type" value="Genomic_DNA"/>
</dbReference>
<feature type="transmembrane region" description="Helical" evidence="1">
    <location>
        <begin position="18"/>
        <end position="36"/>
    </location>
</feature>
<dbReference type="RefSeq" id="WP_237484510.1">
    <property type="nucleotide sequence ID" value="NZ_CAKLCM010000002.1"/>
</dbReference>
<keyword evidence="1" id="KW-1133">Transmembrane helix</keyword>